<dbReference type="EMBL" id="KQ976528">
    <property type="protein sequence ID" value="KYM81886.1"/>
    <property type="molecule type" value="Genomic_DNA"/>
</dbReference>
<evidence type="ECO:0000256" key="1">
    <source>
        <dbReference type="SAM" id="Phobius"/>
    </source>
</evidence>
<dbReference type="Proteomes" id="UP000078540">
    <property type="component" value="Unassembled WGS sequence"/>
</dbReference>
<keyword evidence="1" id="KW-0472">Membrane</keyword>
<protein>
    <submittedName>
        <fullName evidence="2">Uncharacterized protein</fullName>
    </submittedName>
</protein>
<feature type="transmembrane region" description="Helical" evidence="1">
    <location>
        <begin position="92"/>
        <end position="112"/>
    </location>
</feature>
<keyword evidence="3" id="KW-1185">Reference proteome</keyword>
<sequence>MVSCSSSQPWKVIEKLDIFISRLRGCEASEPVHERASAFNLASSSNFRHNASVNIFIAYLARPEWAGSNNKLLCLTFSANSCAVGAILHARALLLAVLSCLLIIALRFLAGLPRLRSLLLLLLLFLLRVGWHCLSPGIYQRLRLRYPWREESQRSAHGVFARYVRHRLGTCVIRKGKILWERKRELTYGVASLIKSRNDCDAK</sequence>
<evidence type="ECO:0000313" key="2">
    <source>
        <dbReference type="EMBL" id="KYM81886.1"/>
    </source>
</evidence>
<evidence type="ECO:0000313" key="3">
    <source>
        <dbReference type="Proteomes" id="UP000078540"/>
    </source>
</evidence>
<feature type="transmembrane region" description="Helical" evidence="1">
    <location>
        <begin position="118"/>
        <end position="139"/>
    </location>
</feature>
<reference evidence="2 3" key="1">
    <citation type="submission" date="2015-09" db="EMBL/GenBank/DDBJ databases">
        <title>Atta colombica WGS genome.</title>
        <authorList>
            <person name="Nygaard S."/>
            <person name="Hu H."/>
            <person name="Boomsma J."/>
            <person name="Zhang G."/>
        </authorList>
    </citation>
    <scope>NUCLEOTIDE SEQUENCE [LARGE SCALE GENOMIC DNA]</scope>
    <source>
        <strain evidence="2">Treedump-2</strain>
        <tissue evidence="2">Whole body</tissue>
    </source>
</reference>
<keyword evidence="1" id="KW-1133">Transmembrane helix</keyword>
<organism evidence="2 3">
    <name type="scientific">Atta colombica</name>
    <dbReference type="NCBI Taxonomy" id="520822"/>
    <lineage>
        <taxon>Eukaryota</taxon>
        <taxon>Metazoa</taxon>
        <taxon>Ecdysozoa</taxon>
        <taxon>Arthropoda</taxon>
        <taxon>Hexapoda</taxon>
        <taxon>Insecta</taxon>
        <taxon>Pterygota</taxon>
        <taxon>Neoptera</taxon>
        <taxon>Endopterygota</taxon>
        <taxon>Hymenoptera</taxon>
        <taxon>Apocrita</taxon>
        <taxon>Aculeata</taxon>
        <taxon>Formicoidea</taxon>
        <taxon>Formicidae</taxon>
        <taxon>Myrmicinae</taxon>
        <taxon>Atta</taxon>
    </lineage>
</organism>
<dbReference type="AlphaFoldDB" id="A0A195BBF6"/>
<keyword evidence="1" id="KW-0812">Transmembrane</keyword>
<accession>A0A195BBF6</accession>
<proteinExistence type="predicted"/>
<gene>
    <name evidence="2" type="ORF">ALC53_07678</name>
</gene>
<name>A0A195BBF6_9HYME</name>